<evidence type="ECO:0000256" key="1">
    <source>
        <dbReference type="SAM" id="MobiDB-lite"/>
    </source>
</evidence>
<dbReference type="AlphaFoldDB" id="A0AAV7QR83"/>
<protein>
    <submittedName>
        <fullName evidence="2">Uncharacterized protein</fullName>
    </submittedName>
</protein>
<dbReference type="Proteomes" id="UP001066276">
    <property type="component" value="Chromosome 6"/>
</dbReference>
<reference evidence="2" key="1">
    <citation type="journal article" date="2022" name="bioRxiv">
        <title>Sequencing and chromosome-scale assembly of the giantPleurodeles waltlgenome.</title>
        <authorList>
            <person name="Brown T."/>
            <person name="Elewa A."/>
            <person name="Iarovenko S."/>
            <person name="Subramanian E."/>
            <person name="Araus A.J."/>
            <person name="Petzold A."/>
            <person name="Susuki M."/>
            <person name="Suzuki K.-i.T."/>
            <person name="Hayashi T."/>
            <person name="Toyoda A."/>
            <person name="Oliveira C."/>
            <person name="Osipova E."/>
            <person name="Leigh N.D."/>
            <person name="Simon A."/>
            <person name="Yun M.H."/>
        </authorList>
    </citation>
    <scope>NUCLEOTIDE SEQUENCE</scope>
    <source>
        <strain evidence="2">20211129_DDA</strain>
        <tissue evidence="2">Liver</tissue>
    </source>
</reference>
<evidence type="ECO:0000313" key="3">
    <source>
        <dbReference type="Proteomes" id="UP001066276"/>
    </source>
</evidence>
<comment type="caution">
    <text evidence="2">The sequence shown here is derived from an EMBL/GenBank/DDBJ whole genome shotgun (WGS) entry which is preliminary data.</text>
</comment>
<organism evidence="2 3">
    <name type="scientific">Pleurodeles waltl</name>
    <name type="common">Iberian ribbed newt</name>
    <dbReference type="NCBI Taxonomy" id="8319"/>
    <lineage>
        <taxon>Eukaryota</taxon>
        <taxon>Metazoa</taxon>
        <taxon>Chordata</taxon>
        <taxon>Craniata</taxon>
        <taxon>Vertebrata</taxon>
        <taxon>Euteleostomi</taxon>
        <taxon>Amphibia</taxon>
        <taxon>Batrachia</taxon>
        <taxon>Caudata</taxon>
        <taxon>Salamandroidea</taxon>
        <taxon>Salamandridae</taxon>
        <taxon>Pleurodelinae</taxon>
        <taxon>Pleurodeles</taxon>
    </lineage>
</organism>
<evidence type="ECO:0000313" key="2">
    <source>
        <dbReference type="EMBL" id="KAJ1142613.1"/>
    </source>
</evidence>
<feature type="region of interest" description="Disordered" evidence="1">
    <location>
        <begin position="93"/>
        <end position="155"/>
    </location>
</feature>
<name>A0AAV7QR83_PLEWA</name>
<accession>A0AAV7QR83</accession>
<sequence>MRAPGSRCHNLSSWHMCALVSVPDACFTRLLERPPPRALTPPLPCDCRACVRGRRTGEITRAAKGLGPNRLRLWSEEEHPVSARARCGPAVRRSVDRNAAAPNERDACNRKQGGQNSADAGEPSLGGNHIGEEDWTACTDTGLGPHPRGAGAKRI</sequence>
<keyword evidence="3" id="KW-1185">Reference proteome</keyword>
<proteinExistence type="predicted"/>
<gene>
    <name evidence="2" type="ORF">NDU88_008927</name>
</gene>
<dbReference type="EMBL" id="JANPWB010000010">
    <property type="protein sequence ID" value="KAJ1142613.1"/>
    <property type="molecule type" value="Genomic_DNA"/>
</dbReference>